<dbReference type="Proteomes" id="UP001445076">
    <property type="component" value="Unassembled WGS sequence"/>
</dbReference>
<name>A0AAW0VTI0_CHEQU</name>
<evidence type="ECO:0000256" key="1">
    <source>
        <dbReference type="ARBA" id="ARBA00004613"/>
    </source>
</evidence>
<dbReference type="Pfam" id="PF00151">
    <property type="entry name" value="Lipase"/>
    <property type="match status" value="1"/>
</dbReference>
<keyword evidence="7" id="KW-1185">Reference proteome</keyword>
<comment type="subcellular location">
    <subcellularLocation>
        <location evidence="1">Secreted</location>
    </subcellularLocation>
</comment>
<dbReference type="PANTHER" id="PTHR11610">
    <property type="entry name" value="LIPASE"/>
    <property type="match status" value="1"/>
</dbReference>
<proteinExistence type="inferred from homology"/>
<evidence type="ECO:0000256" key="3">
    <source>
        <dbReference type="ARBA" id="ARBA00022525"/>
    </source>
</evidence>
<dbReference type="GO" id="GO:0005615">
    <property type="term" value="C:extracellular space"/>
    <property type="evidence" value="ECO:0007669"/>
    <property type="project" value="TreeGrafter"/>
</dbReference>
<dbReference type="PANTHER" id="PTHR11610:SF173">
    <property type="entry name" value="LIPASE DOMAIN-CONTAINING PROTEIN-RELATED"/>
    <property type="match status" value="1"/>
</dbReference>
<keyword evidence="3" id="KW-0964">Secreted</keyword>
<evidence type="ECO:0000256" key="4">
    <source>
        <dbReference type="RuleBase" id="RU004262"/>
    </source>
</evidence>
<evidence type="ECO:0000259" key="5">
    <source>
        <dbReference type="Pfam" id="PF00151"/>
    </source>
</evidence>
<comment type="similarity">
    <text evidence="2 4">Belongs to the AB hydrolase superfamily. Lipase family.</text>
</comment>
<feature type="domain" description="Lipase" evidence="5">
    <location>
        <begin position="8"/>
        <end position="221"/>
    </location>
</feature>
<dbReference type="EMBL" id="JARKIK010000640">
    <property type="protein sequence ID" value="KAK8720273.1"/>
    <property type="molecule type" value="Genomic_DNA"/>
</dbReference>
<protein>
    <recommendedName>
        <fullName evidence="5">Lipase domain-containing protein</fullName>
    </recommendedName>
</protein>
<dbReference type="SUPFAM" id="SSF53474">
    <property type="entry name" value="alpha/beta-Hydrolases"/>
    <property type="match status" value="1"/>
</dbReference>
<dbReference type="PRINTS" id="PR00821">
    <property type="entry name" value="TAGLIPASE"/>
</dbReference>
<organism evidence="6 7">
    <name type="scientific">Cherax quadricarinatus</name>
    <name type="common">Australian red claw crayfish</name>
    <dbReference type="NCBI Taxonomy" id="27406"/>
    <lineage>
        <taxon>Eukaryota</taxon>
        <taxon>Metazoa</taxon>
        <taxon>Ecdysozoa</taxon>
        <taxon>Arthropoda</taxon>
        <taxon>Crustacea</taxon>
        <taxon>Multicrustacea</taxon>
        <taxon>Malacostraca</taxon>
        <taxon>Eumalacostraca</taxon>
        <taxon>Eucarida</taxon>
        <taxon>Decapoda</taxon>
        <taxon>Pleocyemata</taxon>
        <taxon>Astacidea</taxon>
        <taxon>Parastacoidea</taxon>
        <taxon>Parastacidae</taxon>
        <taxon>Cherax</taxon>
    </lineage>
</organism>
<dbReference type="InterPro" id="IPR029058">
    <property type="entry name" value="AB_hydrolase_fold"/>
</dbReference>
<evidence type="ECO:0000313" key="6">
    <source>
        <dbReference type="EMBL" id="KAK8720273.1"/>
    </source>
</evidence>
<feature type="non-terminal residue" evidence="6">
    <location>
        <position position="1"/>
    </location>
</feature>
<gene>
    <name evidence="6" type="ORF">OTU49_013453</name>
</gene>
<dbReference type="InterPro" id="IPR000734">
    <property type="entry name" value="TAG_lipase"/>
</dbReference>
<dbReference type="GO" id="GO:0016042">
    <property type="term" value="P:lipid catabolic process"/>
    <property type="evidence" value="ECO:0007669"/>
    <property type="project" value="TreeGrafter"/>
</dbReference>
<accession>A0AAW0VTI0</accession>
<comment type="caution">
    <text evidence="6">The sequence shown here is derived from an EMBL/GenBank/DDBJ whole genome shotgun (WGS) entry which is preliminary data.</text>
</comment>
<dbReference type="GO" id="GO:0016298">
    <property type="term" value="F:lipase activity"/>
    <property type="evidence" value="ECO:0007669"/>
    <property type="project" value="InterPro"/>
</dbReference>
<sequence length="226" mass="24716">ALLVDGAEETVVVVVDYWDMLSLIYSHMRQNARLVATLVAAIIDNLVTHNNMKLNQTHLIGFSLGGRISGMVGARITTGQLASITGIDASYPWVPPESDEEFLEASDASLVVNLRTSPVGSHSPPGHIDFYPNGGLTQPGCQDWYTPYLVEQVCNHYRAVALLIEAVRHARDGVFPACGCPDWNTFQDNTCDCHIVNNFGLYPNASALGRFYFTTNSEAPFSRPLA</sequence>
<dbReference type="Gene3D" id="3.40.50.1820">
    <property type="entry name" value="alpha/beta hydrolase"/>
    <property type="match status" value="1"/>
</dbReference>
<dbReference type="AlphaFoldDB" id="A0AAW0VTI0"/>
<dbReference type="GO" id="GO:0017171">
    <property type="term" value="F:serine hydrolase activity"/>
    <property type="evidence" value="ECO:0007669"/>
    <property type="project" value="TreeGrafter"/>
</dbReference>
<dbReference type="InterPro" id="IPR013818">
    <property type="entry name" value="Lipase"/>
</dbReference>
<reference evidence="6 7" key="1">
    <citation type="journal article" date="2024" name="BMC Genomics">
        <title>Genome assembly of redclaw crayfish (Cherax quadricarinatus) provides insights into its immune adaptation and hypoxia tolerance.</title>
        <authorList>
            <person name="Liu Z."/>
            <person name="Zheng J."/>
            <person name="Li H."/>
            <person name="Fang K."/>
            <person name="Wang S."/>
            <person name="He J."/>
            <person name="Zhou D."/>
            <person name="Weng S."/>
            <person name="Chi M."/>
            <person name="Gu Z."/>
            <person name="He J."/>
            <person name="Li F."/>
            <person name="Wang M."/>
        </authorList>
    </citation>
    <scope>NUCLEOTIDE SEQUENCE [LARGE SCALE GENOMIC DNA]</scope>
    <source>
        <strain evidence="6">ZL_2023a</strain>
    </source>
</reference>
<evidence type="ECO:0000313" key="7">
    <source>
        <dbReference type="Proteomes" id="UP001445076"/>
    </source>
</evidence>
<evidence type="ECO:0000256" key="2">
    <source>
        <dbReference type="ARBA" id="ARBA00010701"/>
    </source>
</evidence>